<dbReference type="HOGENOM" id="CLU_1083511_0_0_1"/>
<dbReference type="InParanoid" id="B8C6C0"/>
<keyword evidence="2" id="KW-1185">Reference proteome</keyword>
<protein>
    <recommendedName>
        <fullName evidence="3">Glycosyltransferase 2-like domain-containing protein</fullName>
    </recommendedName>
</protein>
<accession>B8C6C0</accession>
<dbReference type="AlphaFoldDB" id="B8C6C0"/>
<dbReference type="PaxDb" id="35128-Thaps7363"/>
<name>B8C6C0_THAPS</name>
<dbReference type="KEGG" id="tps:THAPSDRAFT_7363"/>
<dbReference type="GeneID" id="7452398"/>
<dbReference type="OMA" id="QYHSESF"/>
<dbReference type="RefSeq" id="XP_002291690.1">
    <property type="nucleotide sequence ID" value="XM_002291654.1"/>
</dbReference>
<proteinExistence type="predicted"/>
<dbReference type="EMBL" id="CM000644">
    <property type="protein sequence ID" value="EED90541.1"/>
    <property type="molecule type" value="Genomic_DNA"/>
</dbReference>
<dbReference type="eggNOG" id="ENOG502SAUD">
    <property type="taxonomic scope" value="Eukaryota"/>
</dbReference>
<evidence type="ECO:0000313" key="2">
    <source>
        <dbReference type="Proteomes" id="UP000001449"/>
    </source>
</evidence>
<reference evidence="1 2" key="2">
    <citation type="journal article" date="2008" name="Nature">
        <title>The Phaeodactylum genome reveals the evolutionary history of diatom genomes.</title>
        <authorList>
            <person name="Bowler C."/>
            <person name="Allen A.E."/>
            <person name="Badger J.H."/>
            <person name="Grimwood J."/>
            <person name="Jabbari K."/>
            <person name="Kuo A."/>
            <person name="Maheswari U."/>
            <person name="Martens C."/>
            <person name="Maumus F."/>
            <person name="Otillar R.P."/>
            <person name="Rayko E."/>
            <person name="Salamov A."/>
            <person name="Vandepoele K."/>
            <person name="Beszteri B."/>
            <person name="Gruber A."/>
            <person name="Heijde M."/>
            <person name="Katinka M."/>
            <person name="Mock T."/>
            <person name="Valentin K."/>
            <person name="Verret F."/>
            <person name="Berges J.A."/>
            <person name="Brownlee C."/>
            <person name="Cadoret J.P."/>
            <person name="Chiovitti A."/>
            <person name="Choi C.J."/>
            <person name="Coesel S."/>
            <person name="De Martino A."/>
            <person name="Detter J.C."/>
            <person name="Durkin C."/>
            <person name="Falciatore A."/>
            <person name="Fournet J."/>
            <person name="Haruta M."/>
            <person name="Huysman M.J."/>
            <person name="Jenkins B.D."/>
            <person name="Jiroutova K."/>
            <person name="Jorgensen R.E."/>
            <person name="Joubert Y."/>
            <person name="Kaplan A."/>
            <person name="Kroger N."/>
            <person name="Kroth P.G."/>
            <person name="La Roche J."/>
            <person name="Lindquist E."/>
            <person name="Lommer M."/>
            <person name="Martin-Jezequel V."/>
            <person name="Lopez P.J."/>
            <person name="Lucas S."/>
            <person name="Mangogna M."/>
            <person name="McGinnis K."/>
            <person name="Medlin L.K."/>
            <person name="Montsant A."/>
            <person name="Oudot-Le Secq M.P."/>
            <person name="Napoli C."/>
            <person name="Obornik M."/>
            <person name="Parker M.S."/>
            <person name="Petit J.L."/>
            <person name="Porcel B.M."/>
            <person name="Poulsen N."/>
            <person name="Robison M."/>
            <person name="Rychlewski L."/>
            <person name="Rynearson T.A."/>
            <person name="Schmutz J."/>
            <person name="Shapiro H."/>
            <person name="Siaut M."/>
            <person name="Stanley M."/>
            <person name="Sussman M.R."/>
            <person name="Taylor A.R."/>
            <person name="Vardi A."/>
            <person name="von Dassow P."/>
            <person name="Vyverman W."/>
            <person name="Willis A."/>
            <person name="Wyrwicz L.S."/>
            <person name="Rokhsar D.S."/>
            <person name="Weissenbach J."/>
            <person name="Armbrust E.V."/>
            <person name="Green B.R."/>
            <person name="Van de Peer Y."/>
            <person name="Grigoriev I.V."/>
        </authorList>
    </citation>
    <scope>NUCLEOTIDE SEQUENCE [LARGE SCALE GENOMIC DNA]</scope>
    <source>
        <strain evidence="1 2">CCMP1335</strain>
    </source>
</reference>
<reference evidence="1 2" key="1">
    <citation type="journal article" date="2004" name="Science">
        <title>The genome of the diatom Thalassiosira pseudonana: ecology, evolution, and metabolism.</title>
        <authorList>
            <person name="Armbrust E.V."/>
            <person name="Berges J.A."/>
            <person name="Bowler C."/>
            <person name="Green B.R."/>
            <person name="Martinez D."/>
            <person name="Putnam N.H."/>
            <person name="Zhou S."/>
            <person name="Allen A.E."/>
            <person name="Apt K.E."/>
            <person name="Bechner M."/>
            <person name="Brzezinski M.A."/>
            <person name="Chaal B.K."/>
            <person name="Chiovitti A."/>
            <person name="Davis A.K."/>
            <person name="Demarest M.S."/>
            <person name="Detter J.C."/>
            <person name="Glavina T."/>
            <person name="Goodstein D."/>
            <person name="Hadi M.Z."/>
            <person name="Hellsten U."/>
            <person name="Hildebrand M."/>
            <person name="Jenkins B.D."/>
            <person name="Jurka J."/>
            <person name="Kapitonov V.V."/>
            <person name="Kroger N."/>
            <person name="Lau W.W."/>
            <person name="Lane T.W."/>
            <person name="Larimer F.W."/>
            <person name="Lippmeier J.C."/>
            <person name="Lucas S."/>
            <person name="Medina M."/>
            <person name="Montsant A."/>
            <person name="Obornik M."/>
            <person name="Parker M.S."/>
            <person name="Palenik B."/>
            <person name="Pazour G.J."/>
            <person name="Richardson P.M."/>
            <person name="Rynearson T.A."/>
            <person name="Saito M.A."/>
            <person name="Schwartz D.C."/>
            <person name="Thamatrakoln K."/>
            <person name="Valentin K."/>
            <person name="Vardi A."/>
            <person name="Wilkerson F.P."/>
            <person name="Rokhsar D.S."/>
        </authorList>
    </citation>
    <scope>NUCLEOTIDE SEQUENCE [LARGE SCALE GENOMIC DNA]</scope>
    <source>
        <strain evidence="1 2">CCMP1335</strain>
    </source>
</reference>
<evidence type="ECO:0000313" key="1">
    <source>
        <dbReference type="EMBL" id="EED90541.1"/>
    </source>
</evidence>
<evidence type="ECO:0008006" key="3">
    <source>
        <dbReference type="Google" id="ProtNLM"/>
    </source>
</evidence>
<sequence>MPSTTIAVVTVTYYEENESRFELACDLIKLAQWKKIPLFVVDDSPLHMKEYLHEALTDYDADEEDVCVYAFPQNRKLYQGKGGALRQAIHEATQWLKMHNEDLRKCAICFTEPEKVDLLNHIHDITKPILDGSAQVVVPYRNNHLFQTTYPIEQYHSESFGNLHFDLLARELEGFQQRSNKNNIYNNNTDNDGGQATQQKIDWLFGPFAFNASLSFQWLSYKGTSWDAQMVPYVRGVRDSQWTIQSVEIMFRHPKTMKEEEEGEAEWTEKRLRQLNLLFDLLGKQELVMQTKESSTRNNERDVDER</sequence>
<organism evidence="1 2">
    <name type="scientific">Thalassiosira pseudonana</name>
    <name type="common">Marine diatom</name>
    <name type="synonym">Cyclotella nana</name>
    <dbReference type="NCBI Taxonomy" id="35128"/>
    <lineage>
        <taxon>Eukaryota</taxon>
        <taxon>Sar</taxon>
        <taxon>Stramenopiles</taxon>
        <taxon>Ochrophyta</taxon>
        <taxon>Bacillariophyta</taxon>
        <taxon>Coscinodiscophyceae</taxon>
        <taxon>Thalassiosirophycidae</taxon>
        <taxon>Thalassiosirales</taxon>
        <taxon>Thalassiosiraceae</taxon>
        <taxon>Thalassiosira</taxon>
    </lineage>
</organism>
<dbReference type="Proteomes" id="UP000001449">
    <property type="component" value="Chromosome 8"/>
</dbReference>
<gene>
    <name evidence="1" type="ORF">THAPSDRAFT_7363</name>
</gene>